<keyword evidence="4" id="KW-0004">4Fe-4S</keyword>
<protein>
    <recommendedName>
        <fullName evidence="12">4Fe-4S Wbl-type domain-containing protein</fullName>
    </recommendedName>
</protein>
<comment type="similarity">
    <text evidence="3">Belongs to the WhiB family.</text>
</comment>
<evidence type="ECO:0000256" key="7">
    <source>
        <dbReference type="ARBA" id="ARBA00023014"/>
    </source>
</evidence>
<dbReference type="InterPro" id="IPR034768">
    <property type="entry name" value="4FE4S_WBL"/>
</dbReference>
<keyword evidence="5" id="KW-0479">Metal-binding</keyword>
<dbReference type="GO" id="GO:0045454">
    <property type="term" value="P:cell redox homeostasis"/>
    <property type="evidence" value="ECO:0007669"/>
    <property type="project" value="TreeGrafter"/>
</dbReference>
<keyword evidence="14" id="KW-1185">Reference proteome</keyword>
<dbReference type="EMBL" id="BMPI01000010">
    <property type="protein sequence ID" value="GGM22379.1"/>
    <property type="molecule type" value="Genomic_DNA"/>
</dbReference>
<comment type="cofactor">
    <cofactor evidence="1">
        <name>[4Fe-4S] cluster</name>
        <dbReference type="ChEBI" id="CHEBI:49883"/>
    </cofactor>
</comment>
<organism evidence="13 14">
    <name type="scientific">Dactylosporangium sucinum</name>
    <dbReference type="NCBI Taxonomy" id="1424081"/>
    <lineage>
        <taxon>Bacteria</taxon>
        <taxon>Bacillati</taxon>
        <taxon>Actinomycetota</taxon>
        <taxon>Actinomycetes</taxon>
        <taxon>Micromonosporales</taxon>
        <taxon>Micromonosporaceae</taxon>
        <taxon>Dactylosporangium</taxon>
    </lineage>
</organism>
<keyword evidence="7" id="KW-0411">Iron-sulfur</keyword>
<dbReference type="Pfam" id="PF02467">
    <property type="entry name" value="Whib"/>
    <property type="match status" value="1"/>
</dbReference>
<keyword evidence="10" id="KW-1015">Disulfide bond</keyword>
<dbReference type="GO" id="GO:0045892">
    <property type="term" value="P:negative regulation of DNA-templated transcription"/>
    <property type="evidence" value="ECO:0007669"/>
    <property type="project" value="TreeGrafter"/>
</dbReference>
<evidence type="ECO:0000259" key="12">
    <source>
        <dbReference type="PROSITE" id="PS51674"/>
    </source>
</evidence>
<feature type="domain" description="4Fe-4S Wbl-type" evidence="12">
    <location>
        <begin position="43"/>
        <end position="113"/>
    </location>
</feature>
<dbReference type="GO" id="GO:0003677">
    <property type="term" value="F:DNA binding"/>
    <property type="evidence" value="ECO:0007669"/>
    <property type="project" value="UniProtKB-KW"/>
</dbReference>
<dbReference type="GO" id="GO:0046872">
    <property type="term" value="F:metal ion binding"/>
    <property type="evidence" value="ECO:0007669"/>
    <property type="project" value="UniProtKB-KW"/>
</dbReference>
<dbReference type="Proteomes" id="UP000642070">
    <property type="component" value="Unassembled WGS sequence"/>
</dbReference>
<accession>A0A917WR39</accession>
<dbReference type="GO" id="GO:0005737">
    <property type="term" value="C:cytoplasm"/>
    <property type="evidence" value="ECO:0007669"/>
    <property type="project" value="UniProtKB-SubCell"/>
</dbReference>
<evidence type="ECO:0000313" key="14">
    <source>
        <dbReference type="Proteomes" id="UP000642070"/>
    </source>
</evidence>
<dbReference type="GO" id="GO:0047134">
    <property type="term" value="F:protein-disulfide reductase [NAD(P)H] activity"/>
    <property type="evidence" value="ECO:0007669"/>
    <property type="project" value="TreeGrafter"/>
</dbReference>
<keyword evidence="8" id="KW-0805">Transcription regulation</keyword>
<evidence type="ECO:0000256" key="11">
    <source>
        <dbReference type="ARBA" id="ARBA00023163"/>
    </source>
</evidence>
<evidence type="ECO:0000256" key="9">
    <source>
        <dbReference type="ARBA" id="ARBA00023125"/>
    </source>
</evidence>
<reference evidence="13" key="1">
    <citation type="journal article" date="2014" name="Int. J. Syst. Evol. Microbiol.">
        <title>Complete genome sequence of Corynebacterium casei LMG S-19264T (=DSM 44701T), isolated from a smear-ripened cheese.</title>
        <authorList>
            <consortium name="US DOE Joint Genome Institute (JGI-PGF)"/>
            <person name="Walter F."/>
            <person name="Albersmeier A."/>
            <person name="Kalinowski J."/>
            <person name="Ruckert C."/>
        </authorList>
    </citation>
    <scope>NUCLEOTIDE SEQUENCE</scope>
    <source>
        <strain evidence="13">JCM 19831</strain>
    </source>
</reference>
<comment type="caution">
    <text evidence="13">The sequence shown here is derived from an EMBL/GenBank/DDBJ whole genome shotgun (WGS) entry which is preliminary data.</text>
</comment>
<evidence type="ECO:0000313" key="13">
    <source>
        <dbReference type="EMBL" id="GGM22379.1"/>
    </source>
</evidence>
<name>A0A917WR39_9ACTN</name>
<dbReference type="InterPro" id="IPR003482">
    <property type="entry name" value="Whib"/>
</dbReference>
<evidence type="ECO:0000256" key="6">
    <source>
        <dbReference type="ARBA" id="ARBA00023004"/>
    </source>
</evidence>
<evidence type="ECO:0000256" key="2">
    <source>
        <dbReference type="ARBA" id="ARBA00004496"/>
    </source>
</evidence>
<keyword evidence="9" id="KW-0238">DNA-binding</keyword>
<proteinExistence type="inferred from homology"/>
<evidence type="ECO:0000256" key="4">
    <source>
        <dbReference type="ARBA" id="ARBA00022485"/>
    </source>
</evidence>
<dbReference type="AlphaFoldDB" id="A0A917WR39"/>
<evidence type="ECO:0000256" key="10">
    <source>
        <dbReference type="ARBA" id="ARBA00023157"/>
    </source>
</evidence>
<dbReference type="PROSITE" id="PS51674">
    <property type="entry name" value="4FE4S_WBL"/>
    <property type="match status" value="1"/>
</dbReference>
<gene>
    <name evidence="13" type="ORF">GCM10007977_024400</name>
</gene>
<evidence type="ECO:0000256" key="5">
    <source>
        <dbReference type="ARBA" id="ARBA00022723"/>
    </source>
</evidence>
<evidence type="ECO:0000256" key="3">
    <source>
        <dbReference type="ARBA" id="ARBA00006597"/>
    </source>
</evidence>
<evidence type="ECO:0000256" key="8">
    <source>
        <dbReference type="ARBA" id="ARBA00023015"/>
    </source>
</evidence>
<dbReference type="GO" id="GO:0051539">
    <property type="term" value="F:4 iron, 4 sulfur cluster binding"/>
    <property type="evidence" value="ECO:0007669"/>
    <property type="project" value="UniProtKB-KW"/>
</dbReference>
<dbReference type="RefSeq" id="WP_190249897.1">
    <property type="nucleotide sequence ID" value="NZ_BMPI01000010.1"/>
</dbReference>
<sequence>MTIVAHPRLALSAPVRATVPEHVEMLDTETLAEFVDAGGDARPCQHKDPEDYFPLIGSKPAKPESKRYIEEQVRARQLCQDCPVLVECRELALRTRGGRHGVWGGTSEWERVNIRTARLAETRAAKAAA</sequence>
<keyword evidence="11" id="KW-0804">Transcription</keyword>
<evidence type="ECO:0000256" key="1">
    <source>
        <dbReference type="ARBA" id="ARBA00001966"/>
    </source>
</evidence>
<reference evidence="13" key="2">
    <citation type="submission" date="2020-09" db="EMBL/GenBank/DDBJ databases">
        <authorList>
            <person name="Sun Q."/>
            <person name="Ohkuma M."/>
        </authorList>
    </citation>
    <scope>NUCLEOTIDE SEQUENCE</scope>
    <source>
        <strain evidence="13">JCM 19831</strain>
    </source>
</reference>
<keyword evidence="6" id="KW-0408">Iron</keyword>
<dbReference type="PANTHER" id="PTHR38839">
    <property type="entry name" value="TRANSCRIPTIONAL REGULATOR WHID-RELATED"/>
    <property type="match status" value="1"/>
</dbReference>
<comment type="subcellular location">
    <subcellularLocation>
        <location evidence="2">Cytoplasm</location>
    </subcellularLocation>
</comment>